<dbReference type="OMA" id="FIDWTIT"/>
<dbReference type="AlphaFoldDB" id="E2A709"/>
<organism evidence="2">
    <name type="scientific">Camponotus floridanus</name>
    <name type="common">Florida carpenter ant</name>
    <dbReference type="NCBI Taxonomy" id="104421"/>
    <lineage>
        <taxon>Eukaryota</taxon>
        <taxon>Metazoa</taxon>
        <taxon>Ecdysozoa</taxon>
        <taxon>Arthropoda</taxon>
        <taxon>Hexapoda</taxon>
        <taxon>Insecta</taxon>
        <taxon>Pterygota</taxon>
        <taxon>Neoptera</taxon>
        <taxon>Endopterygota</taxon>
        <taxon>Hymenoptera</taxon>
        <taxon>Apocrita</taxon>
        <taxon>Aculeata</taxon>
        <taxon>Formicoidea</taxon>
        <taxon>Formicidae</taxon>
        <taxon>Formicinae</taxon>
        <taxon>Camponotus</taxon>
    </lineage>
</organism>
<reference evidence="1 2" key="1">
    <citation type="journal article" date="2010" name="Science">
        <title>Genomic comparison of the ants Camponotus floridanus and Harpegnathos saltator.</title>
        <authorList>
            <person name="Bonasio R."/>
            <person name="Zhang G."/>
            <person name="Ye C."/>
            <person name="Mutti N.S."/>
            <person name="Fang X."/>
            <person name="Qin N."/>
            <person name="Donahue G."/>
            <person name="Yang P."/>
            <person name="Li Q."/>
            <person name="Li C."/>
            <person name="Zhang P."/>
            <person name="Huang Z."/>
            <person name="Berger S.L."/>
            <person name="Reinberg D."/>
            <person name="Wang J."/>
            <person name="Liebig J."/>
        </authorList>
    </citation>
    <scope>NUCLEOTIDE SEQUENCE [LARGE SCALE GENOMIC DNA]</scope>
    <source>
        <strain evidence="2">C129</strain>
    </source>
</reference>
<proteinExistence type="predicted"/>
<protein>
    <recommendedName>
        <fullName evidence="3">Core-binding (CB) domain-containing protein</fullName>
    </recommendedName>
</protein>
<dbReference type="InParanoid" id="E2A709"/>
<gene>
    <name evidence="1" type="ORF">EAG_00488</name>
</gene>
<sequence length="150" mass="17235">MTDKNVTIPEDSDELTPPEIAQIAKNTIQSLLPQKSKVKYTTAYNNFIDWTITKNIKSFSENTMLAYFTQLSQMYKPSSVWATYSMLKATLNINNDINIQNYTKLTSFMKQLSKGYQPKKSKVLTPSQIKTFLNEAEDNKHLLTKVTHQT</sequence>
<evidence type="ECO:0008006" key="3">
    <source>
        <dbReference type="Google" id="ProtNLM"/>
    </source>
</evidence>
<dbReference type="Proteomes" id="UP000000311">
    <property type="component" value="Unassembled WGS sequence"/>
</dbReference>
<name>E2A709_CAMFO</name>
<evidence type="ECO:0000313" key="2">
    <source>
        <dbReference type="Proteomes" id="UP000000311"/>
    </source>
</evidence>
<evidence type="ECO:0000313" key="1">
    <source>
        <dbReference type="EMBL" id="EFN70780.1"/>
    </source>
</evidence>
<accession>E2A709</accession>
<dbReference type="EMBL" id="GL437249">
    <property type="protein sequence ID" value="EFN70780.1"/>
    <property type="molecule type" value="Genomic_DNA"/>
</dbReference>
<keyword evidence="2" id="KW-1185">Reference proteome</keyword>